<dbReference type="NCBIfam" id="NF008183">
    <property type="entry name" value="PRK10933.1"/>
    <property type="match status" value="1"/>
</dbReference>
<dbReference type="InterPro" id="IPR045857">
    <property type="entry name" value="O16G_dom_2"/>
</dbReference>
<dbReference type="InterPro" id="IPR006047">
    <property type="entry name" value="GH13_cat_dom"/>
</dbReference>
<evidence type="ECO:0000256" key="2">
    <source>
        <dbReference type="ARBA" id="ARBA00022801"/>
    </source>
</evidence>
<sequence length="552" mass="64409">MSKQWWKEIVAYQVYPRSFYDSNGDGIGDLPGLIEKLDYLKELGIDLIWVCPIFDSPNDDNGYDIRDYKAILDEFGTMEDCDRLIEEVHKRDMKIIFDLVVNHTSDEHEWFIESRSSKDNPYRDYYIWHEGDEEGNRPNNWESIFSGSVWEYDEQTEEYYMHVFSKKQPDLNWENPAVRQDVYSLINWWLDKGIDGFRVDAISHIKKREGFPDMPNPLNKDVVPSYDGHMNQPGIDKFLTELAAETFNNYDIMTVGEANGVSIKDAEQWVGEESGYFDMIFQFEALGLWGERDGEVFDLRDYKQVLTKWQEGLDGIGWNALYIENHDLIRAVSAMGDDSTLRKTSAKALGMMYFFMQGTPFIYQGQEIGMTNVQFDELTDYDDIQSVNRARQMMEEGTPREEAMNYIYASSRDNVRTPMQWNSQPEAGFTTGTPWLGVNPNYADINVAESLKDPNSIYHFYKEMIALRRDNEALIYGSYELVLPLHKQVYAYKRQGESETYLIVVNVFNDSAEVDLTPFDLKELVLTNYEVPNPLEQDIQLRPYEARLYRLA</sequence>
<dbReference type="Gene3D" id="2.60.40.1180">
    <property type="entry name" value="Golgi alpha-mannosidase II"/>
    <property type="match status" value="1"/>
</dbReference>
<dbReference type="CDD" id="cd11333">
    <property type="entry name" value="AmyAc_SI_OligoGlu_DGase"/>
    <property type="match status" value="1"/>
</dbReference>
<keyword evidence="2 4" id="KW-0378">Hydrolase</keyword>
<dbReference type="GO" id="GO:0009313">
    <property type="term" value="P:oligosaccharide catabolic process"/>
    <property type="evidence" value="ECO:0007669"/>
    <property type="project" value="TreeGrafter"/>
</dbReference>
<dbReference type="PANTHER" id="PTHR10357">
    <property type="entry name" value="ALPHA-AMYLASE FAMILY MEMBER"/>
    <property type="match status" value="1"/>
</dbReference>
<dbReference type="AlphaFoldDB" id="A0A328KR30"/>
<reference evidence="4 5" key="1">
    <citation type="submission" date="2017-03" db="EMBL/GenBank/DDBJ databases">
        <title>wgs assembly of Dolosigranulum pigrum KPL CDC strains.</title>
        <authorList>
            <person name="Brugger S.D."/>
            <person name="Pettigrew M."/>
            <person name="Kong Y."/>
            <person name="Lemon K.P."/>
        </authorList>
    </citation>
    <scope>NUCLEOTIDE SEQUENCE [LARGE SCALE GENOMIC DNA]</scope>
    <source>
        <strain evidence="4 5">KPL1931_CDC4294-98</strain>
    </source>
</reference>
<comment type="caution">
    <text evidence="4">The sequence shown here is derived from an EMBL/GenBank/DDBJ whole genome shotgun (WGS) entry which is preliminary data.</text>
</comment>
<organism evidence="4 5">
    <name type="scientific">Dolosigranulum pigrum</name>
    <dbReference type="NCBI Taxonomy" id="29394"/>
    <lineage>
        <taxon>Bacteria</taxon>
        <taxon>Bacillati</taxon>
        <taxon>Bacillota</taxon>
        <taxon>Bacilli</taxon>
        <taxon>Lactobacillales</taxon>
        <taxon>Carnobacteriaceae</taxon>
        <taxon>Dolosigranulum</taxon>
    </lineage>
</organism>
<dbReference type="Gene3D" id="3.20.20.80">
    <property type="entry name" value="Glycosidases"/>
    <property type="match status" value="1"/>
</dbReference>
<dbReference type="Gene3D" id="3.90.400.10">
    <property type="entry name" value="Oligo-1,6-glucosidase, Domain 2"/>
    <property type="match status" value="1"/>
</dbReference>
<name>A0A328KR30_9LACT</name>
<dbReference type="FunFam" id="3.90.400.10:FF:000002">
    <property type="entry name" value="Sucrose isomerase"/>
    <property type="match status" value="1"/>
</dbReference>
<protein>
    <submittedName>
        <fullName evidence="4">Glucohydrolase</fullName>
    </submittedName>
</protein>
<keyword evidence="3" id="KW-0326">Glycosidase</keyword>
<dbReference type="InterPro" id="IPR017853">
    <property type="entry name" value="GH"/>
</dbReference>
<dbReference type="FunFam" id="3.20.20.80:FF:000064">
    <property type="entry name" value="Oligo-1,6-glucosidase"/>
    <property type="match status" value="2"/>
</dbReference>
<accession>A0A328KR30</accession>
<dbReference type="SUPFAM" id="SSF51445">
    <property type="entry name" value="(Trans)glycosidases"/>
    <property type="match status" value="1"/>
</dbReference>
<dbReference type="PANTHER" id="PTHR10357:SF178">
    <property type="entry name" value="OLIGO-1,6-GLUCOSIDASE 3-RELATED"/>
    <property type="match status" value="1"/>
</dbReference>
<comment type="similarity">
    <text evidence="1">Belongs to the glycosyl hydrolase 13 family.</text>
</comment>
<dbReference type="SUPFAM" id="SSF51011">
    <property type="entry name" value="Glycosyl hydrolase domain"/>
    <property type="match status" value="1"/>
</dbReference>
<dbReference type="GO" id="GO:0004556">
    <property type="term" value="F:alpha-amylase activity"/>
    <property type="evidence" value="ECO:0007669"/>
    <property type="project" value="TreeGrafter"/>
</dbReference>
<dbReference type="InterPro" id="IPR013780">
    <property type="entry name" value="Glyco_hydro_b"/>
</dbReference>
<dbReference type="Pfam" id="PF00128">
    <property type="entry name" value="Alpha-amylase"/>
    <property type="match status" value="1"/>
</dbReference>
<dbReference type="SMART" id="SM00642">
    <property type="entry name" value="Aamy"/>
    <property type="match status" value="1"/>
</dbReference>
<dbReference type="Proteomes" id="UP000249099">
    <property type="component" value="Unassembled WGS sequence"/>
</dbReference>
<dbReference type="FunFam" id="2.60.40.1180:FF:000007">
    <property type="entry name" value="Sucrose isomerase"/>
    <property type="match status" value="1"/>
</dbReference>
<proteinExistence type="inferred from homology"/>
<gene>
    <name evidence="4" type="ORF">B8A44_07165</name>
</gene>
<dbReference type="Pfam" id="PF16657">
    <property type="entry name" value="Malt_amylase_C"/>
    <property type="match status" value="1"/>
</dbReference>
<evidence type="ECO:0000256" key="1">
    <source>
        <dbReference type="ARBA" id="ARBA00008061"/>
    </source>
</evidence>
<dbReference type="EMBL" id="NAQV01000020">
    <property type="protein sequence ID" value="RAN62773.1"/>
    <property type="molecule type" value="Genomic_DNA"/>
</dbReference>
<evidence type="ECO:0000313" key="5">
    <source>
        <dbReference type="Proteomes" id="UP000249099"/>
    </source>
</evidence>
<evidence type="ECO:0000313" key="4">
    <source>
        <dbReference type="EMBL" id="RAN62773.1"/>
    </source>
</evidence>
<dbReference type="RefSeq" id="WP_112788486.1">
    <property type="nucleotide sequence ID" value="NZ_CP040938.1"/>
</dbReference>
<dbReference type="InterPro" id="IPR032091">
    <property type="entry name" value="Malt_amylase-like_C"/>
</dbReference>
<evidence type="ECO:0000256" key="3">
    <source>
        <dbReference type="ARBA" id="ARBA00023295"/>
    </source>
</evidence>